<feature type="binding site" evidence="7">
    <location>
        <position position="96"/>
    </location>
    <ligand>
        <name>Zn(2+)</name>
        <dbReference type="ChEBI" id="CHEBI:29105"/>
        <label>2</label>
    </ligand>
</feature>
<dbReference type="Gene3D" id="3.40.630.10">
    <property type="entry name" value="Zn peptidases"/>
    <property type="match status" value="1"/>
</dbReference>
<dbReference type="Proteomes" id="UP000184206">
    <property type="component" value="Unassembled WGS sequence"/>
</dbReference>
<dbReference type="InterPro" id="IPR036264">
    <property type="entry name" value="Bact_exopeptidase_dim_dom"/>
</dbReference>
<proteinExistence type="inferred from homology"/>
<dbReference type="PANTHER" id="PTHR32494">
    <property type="entry name" value="ALLANTOATE DEIMINASE-RELATED"/>
    <property type="match status" value="1"/>
</dbReference>
<sequence>MIKTKLTINQERLEKRMEALSKIGKLGETGVCRLALSSEYKEGIELARQWMEEAGLKTRTDNFGNLIGRLEGKNPGAPILMLGSHLDSQPTGGRFDGPIGVLGGLEVVETLQENGFEPDRPIEVMAFCDEEGYRFGIGLFGSRGINGQLQNDELERADAEGVTRREALKAFGADPDALQSSEYPAGSIGDYIEMHIEQGPVLEEKDEPVGIVTGISGPLWLTVELTGQGGHAGTVPMALRKDALVGASKVITGLREIVGQQPDAPTVGTVGSITVEPNARAIVPEKVTFSVDLRDIDLERRNRYEKQLRAYIEEVAEENQLEVRIEEDSKMNPEACSENILDVMREQSKVMGIPRITELTSGAFHDALPMAEHSEIAMLFVRSKDGISHDPREFSTYDDIAVATELMYRTTLKMMKKS</sequence>
<dbReference type="NCBIfam" id="TIGR01879">
    <property type="entry name" value="hydantase"/>
    <property type="match status" value="1"/>
</dbReference>
<name>A0A1M7HKW2_9BACL</name>
<keyword evidence="5 9" id="KW-0378">Hydrolase</keyword>
<comment type="cofactor">
    <cofactor evidence="1">
        <name>Mn(2+)</name>
        <dbReference type="ChEBI" id="CHEBI:29035"/>
    </cofactor>
</comment>
<dbReference type="SUPFAM" id="SSF53187">
    <property type="entry name" value="Zn-dependent exopeptidases"/>
    <property type="match status" value="1"/>
</dbReference>
<evidence type="ECO:0000256" key="7">
    <source>
        <dbReference type="PIRSR" id="PIRSR001235-1"/>
    </source>
</evidence>
<organism evidence="9 10">
    <name type="scientific">Lacicoccus alkaliphilus DSM 16010</name>
    <dbReference type="NCBI Taxonomy" id="1123231"/>
    <lineage>
        <taxon>Bacteria</taxon>
        <taxon>Bacillati</taxon>
        <taxon>Bacillota</taxon>
        <taxon>Bacilli</taxon>
        <taxon>Bacillales</taxon>
        <taxon>Salinicoccaceae</taxon>
        <taxon>Lacicoccus</taxon>
    </lineage>
</organism>
<dbReference type="Pfam" id="PF07687">
    <property type="entry name" value="M20_dimer"/>
    <property type="match status" value="1"/>
</dbReference>
<evidence type="ECO:0000256" key="6">
    <source>
        <dbReference type="ARBA" id="ARBA00023211"/>
    </source>
</evidence>
<feature type="binding site" evidence="7">
    <location>
        <position position="85"/>
    </location>
    <ligand>
        <name>Zn(2+)</name>
        <dbReference type="ChEBI" id="CHEBI:29105"/>
        <label>1</label>
    </ligand>
</feature>
<reference evidence="9 10" key="1">
    <citation type="submission" date="2016-11" db="EMBL/GenBank/DDBJ databases">
        <authorList>
            <person name="Jaros S."/>
            <person name="Januszkiewicz K."/>
            <person name="Wedrychowicz H."/>
        </authorList>
    </citation>
    <scope>NUCLEOTIDE SEQUENCE [LARGE SCALE GENOMIC DNA]</scope>
    <source>
        <strain evidence="9 10">DSM 16010</strain>
    </source>
</reference>
<keyword evidence="6" id="KW-0464">Manganese</keyword>
<evidence type="ECO:0000259" key="8">
    <source>
        <dbReference type="Pfam" id="PF07687"/>
    </source>
</evidence>
<evidence type="ECO:0000256" key="5">
    <source>
        <dbReference type="ARBA" id="ARBA00022801"/>
    </source>
</evidence>
<dbReference type="GO" id="GO:0046872">
    <property type="term" value="F:metal ion binding"/>
    <property type="evidence" value="ECO:0007669"/>
    <property type="project" value="UniProtKB-KW"/>
</dbReference>
<protein>
    <submittedName>
        <fullName evidence="9">N-carbamoyl-L-amino-acid hydrolase</fullName>
    </submittedName>
</protein>
<dbReference type="InterPro" id="IPR002933">
    <property type="entry name" value="Peptidase_M20"/>
</dbReference>
<gene>
    <name evidence="9" type="ORF">SAMN02745189_01889</name>
</gene>
<dbReference type="InterPro" id="IPR011650">
    <property type="entry name" value="Peptidase_M20_dimer"/>
</dbReference>
<dbReference type="NCBIfam" id="NF006771">
    <property type="entry name" value="PRK09290.1-5"/>
    <property type="match status" value="1"/>
</dbReference>
<keyword evidence="4 7" id="KW-0479">Metal-binding</keyword>
<feature type="domain" description="Peptidase M20 dimerisation" evidence="8">
    <location>
        <begin position="214"/>
        <end position="318"/>
    </location>
</feature>
<dbReference type="CDD" id="cd03884">
    <property type="entry name" value="M20_bAS"/>
    <property type="match status" value="1"/>
</dbReference>
<evidence type="ECO:0000313" key="10">
    <source>
        <dbReference type="Proteomes" id="UP000184206"/>
    </source>
</evidence>
<dbReference type="InterPro" id="IPR010158">
    <property type="entry name" value="Amidase_Cbmase"/>
</dbReference>
<dbReference type="Pfam" id="PF01546">
    <property type="entry name" value="Peptidase_M20"/>
    <property type="match status" value="1"/>
</dbReference>
<dbReference type="GO" id="GO:0016813">
    <property type="term" value="F:hydrolase activity, acting on carbon-nitrogen (but not peptide) bonds, in linear amidines"/>
    <property type="evidence" value="ECO:0007669"/>
    <property type="project" value="InterPro"/>
</dbReference>
<feature type="binding site" evidence="7">
    <location>
        <position position="131"/>
    </location>
    <ligand>
        <name>Zn(2+)</name>
        <dbReference type="ChEBI" id="CHEBI:29105"/>
        <label>2</label>
    </ligand>
</feature>
<dbReference type="OrthoDB" id="9808195at2"/>
<accession>A0A1M7HKW2</accession>
<evidence type="ECO:0000256" key="3">
    <source>
        <dbReference type="ARBA" id="ARBA00011738"/>
    </source>
</evidence>
<comment type="subunit">
    <text evidence="3">Homodimer.</text>
</comment>
<keyword evidence="10" id="KW-1185">Reference proteome</keyword>
<evidence type="ECO:0000256" key="1">
    <source>
        <dbReference type="ARBA" id="ARBA00001936"/>
    </source>
</evidence>
<dbReference type="STRING" id="1123231.SAMN02745189_01889"/>
<dbReference type="AlphaFoldDB" id="A0A1M7HKW2"/>
<dbReference type="SUPFAM" id="SSF55031">
    <property type="entry name" value="Bacterial exopeptidase dimerisation domain"/>
    <property type="match status" value="1"/>
</dbReference>
<comment type="cofactor">
    <cofactor evidence="7">
        <name>Zn(2+)</name>
        <dbReference type="ChEBI" id="CHEBI:29105"/>
    </cofactor>
    <text evidence="7">Binds 2 Zn(2+) ions per subunit.</text>
</comment>
<dbReference type="PANTHER" id="PTHR32494:SF19">
    <property type="entry name" value="ALLANTOATE DEIMINASE-RELATED"/>
    <property type="match status" value="1"/>
</dbReference>
<evidence type="ECO:0000256" key="2">
    <source>
        <dbReference type="ARBA" id="ARBA00006153"/>
    </source>
</evidence>
<feature type="binding site" evidence="7">
    <location>
        <position position="389"/>
    </location>
    <ligand>
        <name>Zn(2+)</name>
        <dbReference type="ChEBI" id="CHEBI:29105"/>
        <label>2</label>
    </ligand>
</feature>
<dbReference type="RefSeq" id="WP_072710326.1">
    <property type="nucleotide sequence ID" value="NZ_FRCF01000008.1"/>
</dbReference>
<dbReference type="Gene3D" id="3.30.70.360">
    <property type="match status" value="1"/>
</dbReference>
<feature type="binding site" evidence="7">
    <location>
        <position position="195"/>
    </location>
    <ligand>
        <name>Zn(2+)</name>
        <dbReference type="ChEBI" id="CHEBI:29105"/>
        <label>1</label>
    </ligand>
</feature>
<evidence type="ECO:0000313" key="9">
    <source>
        <dbReference type="EMBL" id="SHM28757.1"/>
    </source>
</evidence>
<feature type="binding site" evidence="7">
    <location>
        <position position="96"/>
    </location>
    <ligand>
        <name>Zn(2+)</name>
        <dbReference type="ChEBI" id="CHEBI:29105"/>
        <label>1</label>
    </ligand>
</feature>
<dbReference type="PIRSF" id="PIRSF001235">
    <property type="entry name" value="Amidase_carbamoylase"/>
    <property type="match status" value="1"/>
</dbReference>
<evidence type="ECO:0000256" key="4">
    <source>
        <dbReference type="ARBA" id="ARBA00022723"/>
    </source>
</evidence>
<dbReference type="EMBL" id="FRCF01000008">
    <property type="protein sequence ID" value="SHM28757.1"/>
    <property type="molecule type" value="Genomic_DNA"/>
</dbReference>
<keyword evidence="7" id="KW-0862">Zinc</keyword>
<comment type="similarity">
    <text evidence="2">Belongs to the peptidase M20 family.</text>
</comment>